<feature type="binding site" evidence="16">
    <location>
        <position position="524"/>
    </location>
    <ligand>
        <name>ATP</name>
        <dbReference type="ChEBI" id="CHEBI:30616"/>
    </ligand>
</feature>
<dbReference type="InterPro" id="IPR008271">
    <property type="entry name" value="Ser/Thr_kinase_AS"/>
</dbReference>
<dbReference type="OMA" id="CRRAMNT"/>
<evidence type="ECO:0000256" key="9">
    <source>
        <dbReference type="ARBA" id="ARBA00022840"/>
    </source>
</evidence>
<evidence type="ECO:0000256" key="13">
    <source>
        <dbReference type="ARBA" id="ARBA00047899"/>
    </source>
</evidence>
<dbReference type="PROSITE" id="PS00108">
    <property type="entry name" value="PROTEIN_KINASE_ST"/>
    <property type="match status" value="1"/>
</dbReference>
<dbReference type="PIRSF" id="PIRSF000641">
    <property type="entry name" value="SRK"/>
    <property type="match status" value="1"/>
</dbReference>
<evidence type="ECO:0000256" key="3">
    <source>
        <dbReference type="ARBA" id="ARBA00022527"/>
    </source>
</evidence>
<evidence type="ECO:0000256" key="6">
    <source>
        <dbReference type="ARBA" id="ARBA00022729"/>
    </source>
</evidence>
<gene>
    <name evidence="22" type="primary">LOC102719664</name>
</gene>
<accession>J3M1Q6</accession>
<evidence type="ECO:0000256" key="4">
    <source>
        <dbReference type="ARBA" id="ARBA00022536"/>
    </source>
</evidence>
<dbReference type="Proteomes" id="UP000006038">
    <property type="component" value="Chromosome 4"/>
</dbReference>
<keyword evidence="9 15" id="KW-0067">ATP-binding</keyword>
<dbReference type="SUPFAM" id="SSF56112">
    <property type="entry name" value="Protein kinase-like (PK-like)"/>
    <property type="match status" value="1"/>
</dbReference>
<feature type="region of interest" description="Disordered" evidence="17">
    <location>
        <begin position="182"/>
        <end position="205"/>
    </location>
</feature>
<dbReference type="SMART" id="SM00473">
    <property type="entry name" value="PAN_AP"/>
    <property type="match status" value="1"/>
</dbReference>
<reference evidence="22" key="1">
    <citation type="journal article" date="2013" name="Nat. Commun.">
        <title>Whole-genome sequencing of Oryza brachyantha reveals mechanisms underlying Oryza genome evolution.</title>
        <authorList>
            <person name="Chen J."/>
            <person name="Huang Q."/>
            <person name="Gao D."/>
            <person name="Wang J."/>
            <person name="Lang Y."/>
            <person name="Liu T."/>
            <person name="Li B."/>
            <person name="Bai Z."/>
            <person name="Luis Goicoechea J."/>
            <person name="Liang C."/>
            <person name="Chen C."/>
            <person name="Zhang W."/>
            <person name="Sun S."/>
            <person name="Liao Y."/>
            <person name="Zhang X."/>
            <person name="Yang L."/>
            <person name="Song C."/>
            <person name="Wang M."/>
            <person name="Shi J."/>
            <person name="Liu G."/>
            <person name="Liu J."/>
            <person name="Zhou H."/>
            <person name="Zhou W."/>
            <person name="Yu Q."/>
            <person name="An N."/>
            <person name="Chen Y."/>
            <person name="Cai Q."/>
            <person name="Wang B."/>
            <person name="Liu B."/>
            <person name="Min J."/>
            <person name="Huang Y."/>
            <person name="Wu H."/>
            <person name="Li Z."/>
            <person name="Zhang Y."/>
            <person name="Yin Y."/>
            <person name="Song W."/>
            <person name="Jiang J."/>
            <person name="Jackson S.A."/>
            <person name="Wing R.A."/>
            <person name="Wang J."/>
            <person name="Chen M."/>
        </authorList>
    </citation>
    <scope>NUCLEOTIDE SEQUENCE [LARGE SCALE GENOMIC DNA]</scope>
    <source>
        <strain evidence="22">cv. IRGC 101232</strain>
    </source>
</reference>
<name>J3M1Q6_ORYBR</name>
<dbReference type="FunFam" id="3.30.200.20:FF:000402">
    <property type="entry name" value="Serine/threonine-protein kinase"/>
    <property type="match status" value="1"/>
</dbReference>
<evidence type="ECO:0000259" key="19">
    <source>
        <dbReference type="PROSITE" id="PS50011"/>
    </source>
</evidence>
<dbReference type="InterPro" id="IPR001245">
    <property type="entry name" value="Ser-Thr/Tyr_kinase_cat_dom"/>
</dbReference>
<dbReference type="PANTHER" id="PTHR27002">
    <property type="entry name" value="RECEPTOR-LIKE SERINE/THREONINE-PROTEIN KINASE SD1-8"/>
    <property type="match status" value="1"/>
</dbReference>
<reference evidence="22" key="2">
    <citation type="submission" date="2013-04" db="UniProtKB">
        <authorList>
            <consortium name="EnsemblPlants"/>
        </authorList>
    </citation>
    <scope>IDENTIFICATION</scope>
</reference>
<dbReference type="InterPro" id="IPR000719">
    <property type="entry name" value="Prot_kinase_dom"/>
</dbReference>
<evidence type="ECO:0000256" key="18">
    <source>
        <dbReference type="SAM" id="SignalP"/>
    </source>
</evidence>
<dbReference type="FunFam" id="2.90.10.10:FF:000005">
    <property type="entry name" value="G-type lectin S-receptor-like serine/threonine-protein kinase"/>
    <property type="match status" value="1"/>
</dbReference>
<evidence type="ECO:0000256" key="2">
    <source>
        <dbReference type="ARBA" id="ARBA00022475"/>
    </source>
</evidence>
<evidence type="ECO:0000313" key="23">
    <source>
        <dbReference type="Proteomes" id="UP000006038"/>
    </source>
</evidence>
<dbReference type="PANTHER" id="PTHR27002:SF583">
    <property type="entry name" value="OS04G0632901 PROTEIN"/>
    <property type="match status" value="1"/>
</dbReference>
<evidence type="ECO:0000256" key="12">
    <source>
        <dbReference type="ARBA" id="ARBA00023180"/>
    </source>
</evidence>
<keyword evidence="5 15" id="KW-0808">Transferase</keyword>
<feature type="domain" description="Protein kinase" evidence="19">
    <location>
        <begin position="496"/>
        <end position="773"/>
    </location>
</feature>
<feature type="chain" id="PRO_5003773325" description="Receptor-like serine/threonine-protein kinase" evidence="18">
    <location>
        <begin position="35"/>
        <end position="813"/>
    </location>
</feature>
<dbReference type="FunFam" id="1.10.510.10:FF:000060">
    <property type="entry name" value="G-type lectin S-receptor-like serine/threonine-protein kinase"/>
    <property type="match status" value="1"/>
</dbReference>
<keyword evidence="7 15" id="KW-0547">Nucleotide-binding</keyword>
<dbReference type="Gene3D" id="2.90.10.10">
    <property type="entry name" value="Bulb-type lectin domain"/>
    <property type="match status" value="1"/>
</dbReference>
<dbReference type="InterPro" id="IPR001480">
    <property type="entry name" value="Bulb-type_lectin_dom"/>
</dbReference>
<keyword evidence="12" id="KW-0325">Glycoprotein</keyword>
<dbReference type="InterPro" id="IPR017441">
    <property type="entry name" value="Protein_kinase_ATP_BS"/>
</dbReference>
<feature type="domain" description="Bulb-type lectin" evidence="20">
    <location>
        <begin position="39"/>
        <end position="162"/>
    </location>
</feature>
<dbReference type="Pfam" id="PF08276">
    <property type="entry name" value="PAN_2"/>
    <property type="match status" value="1"/>
</dbReference>
<evidence type="ECO:0000256" key="1">
    <source>
        <dbReference type="ARBA" id="ARBA00004251"/>
    </source>
</evidence>
<proteinExistence type="inferred from homology"/>
<dbReference type="PROSITE" id="PS50011">
    <property type="entry name" value="PROTEIN_KINASE_DOM"/>
    <property type="match status" value="1"/>
</dbReference>
<evidence type="ECO:0000259" key="20">
    <source>
        <dbReference type="PROSITE" id="PS50927"/>
    </source>
</evidence>
<dbReference type="CDD" id="cd14066">
    <property type="entry name" value="STKc_IRAK"/>
    <property type="match status" value="1"/>
</dbReference>
<dbReference type="Gramene" id="OB04G33310.1">
    <property type="protein sequence ID" value="OB04G33310.1"/>
    <property type="gene ID" value="OB04G33310"/>
</dbReference>
<dbReference type="GO" id="GO:0004674">
    <property type="term" value="F:protein serine/threonine kinase activity"/>
    <property type="evidence" value="ECO:0007669"/>
    <property type="project" value="UniProtKB-KW"/>
</dbReference>
<dbReference type="InterPro" id="IPR024171">
    <property type="entry name" value="SRK-like_kinase"/>
</dbReference>
<protein>
    <recommendedName>
        <fullName evidence="15">Receptor-like serine/threonine-protein kinase</fullName>
        <ecNumber evidence="15">2.7.11.1</ecNumber>
    </recommendedName>
</protein>
<dbReference type="HOGENOM" id="CLU_000288_116_1_1"/>
<dbReference type="GO" id="GO:0005886">
    <property type="term" value="C:plasma membrane"/>
    <property type="evidence" value="ECO:0007669"/>
    <property type="project" value="UniProtKB-SubCell"/>
</dbReference>
<feature type="signal peptide" evidence="18">
    <location>
        <begin position="1"/>
        <end position="34"/>
    </location>
</feature>
<dbReference type="InterPro" id="IPR000858">
    <property type="entry name" value="S_locus_glycoprot_dom"/>
</dbReference>
<keyword evidence="3 15" id="KW-0723">Serine/threonine-protein kinase</keyword>
<evidence type="ECO:0000259" key="21">
    <source>
        <dbReference type="PROSITE" id="PS50948"/>
    </source>
</evidence>
<comment type="catalytic activity">
    <reaction evidence="14 15">
        <text>L-seryl-[protein] + ATP = O-phospho-L-seryl-[protein] + ADP + H(+)</text>
        <dbReference type="Rhea" id="RHEA:17989"/>
        <dbReference type="Rhea" id="RHEA-COMP:9863"/>
        <dbReference type="Rhea" id="RHEA-COMP:11604"/>
        <dbReference type="ChEBI" id="CHEBI:15378"/>
        <dbReference type="ChEBI" id="CHEBI:29999"/>
        <dbReference type="ChEBI" id="CHEBI:30616"/>
        <dbReference type="ChEBI" id="CHEBI:83421"/>
        <dbReference type="ChEBI" id="CHEBI:456216"/>
        <dbReference type="EC" id="2.7.11.1"/>
    </reaction>
</comment>
<dbReference type="InterPro" id="IPR036426">
    <property type="entry name" value="Bulb-type_lectin_dom_sf"/>
</dbReference>
<dbReference type="GO" id="GO:0051707">
    <property type="term" value="P:response to other organism"/>
    <property type="evidence" value="ECO:0007669"/>
    <property type="project" value="UniProtKB-ARBA"/>
</dbReference>
<evidence type="ECO:0000256" key="10">
    <source>
        <dbReference type="ARBA" id="ARBA00023157"/>
    </source>
</evidence>
<keyword evidence="11" id="KW-0675">Receptor</keyword>
<dbReference type="eggNOG" id="ENOG502QSMT">
    <property type="taxonomic scope" value="Eukaryota"/>
</dbReference>
<evidence type="ECO:0000256" key="14">
    <source>
        <dbReference type="ARBA" id="ARBA00048679"/>
    </source>
</evidence>
<evidence type="ECO:0000256" key="5">
    <source>
        <dbReference type="ARBA" id="ARBA00022679"/>
    </source>
</evidence>
<sequence>MQEKSPAVGAATAKIFHLHVILFSVFLLPLETSAAGVASDTLNNGGNLTDGSTLVSAGGSFTLGFFSPGSPSKRYLGIWFSNSTSAVVWVANRDSPLNDTAGVLVISGATGELLLLDGFGQAAWSSNTTTGAGPPPSEAQLLESGNLVVRGRSSGDVLWQSFDHPSNTLIAGMRLGRNPRTGDEWSLTSWRSRSDPTTGDYRNGMGPGGLPAIVTWRGAAKKYRSGPWNGAWFNGVPEMTSYSSMYTNRLVDKPDEVAFVFDDAAAGVPFCRLVLNEAGVVQSLVWDQATQAWNALAQSPRDVCDDYAKCGAFGLCNVNTATTLFCSCMAGFTPASPSRWSMRETSGGCRRSTPLECGGGDGGAGTTTDGFVAVRGVKLPDTDNATVEMGATLEGCRARCLANCSCVAYAAADIRGGGAGSGCLMWTGGIIDARNVDKGQDLYLRLAKSELGKQKSNEYQKKAVLRSFRNSHELFERNIEFPFLNFEDVVASTNNFSDSNMLGKGGFGKVYKGMLGGGKEVAVKRLSTGSTQGVEHFTNEVVLIAKLQHKNLVRLLGCCIHGDEKLLVYEYLPNKSLDYFLFDDSKKSMLDWQTRFNIIKGVARGLVYLHQDSRMTIIHRDLKASNILLDEKMRPKISDFGMARIFGGSEQQESTKRVVGTYGYMSPEYAMEGIFSVKSDTYSFGILLLEIVSGLKISSPHHLVMDFPNLIAYAWNLWKDEKQRDFVDTLVIDNCSLSEVFRCIHIGLLCVQDSPNARPLMSSVASMLDNEGVPCPVPNQPIYFVQRHHEAEEQGKYLEKSVNNVTLTMLEGR</sequence>
<dbReference type="GO" id="GO:0106310">
    <property type="term" value="F:protein serine kinase activity"/>
    <property type="evidence" value="ECO:0007669"/>
    <property type="project" value="RHEA"/>
</dbReference>
<dbReference type="RefSeq" id="XP_040379188.1">
    <property type="nucleotide sequence ID" value="XM_040523254.1"/>
</dbReference>
<dbReference type="InterPro" id="IPR011009">
    <property type="entry name" value="Kinase-like_dom_sf"/>
</dbReference>
<feature type="domain" description="Apple" evidence="21">
    <location>
        <begin position="357"/>
        <end position="447"/>
    </location>
</feature>
<dbReference type="SMART" id="SM00108">
    <property type="entry name" value="B_lectin"/>
    <property type="match status" value="1"/>
</dbReference>
<dbReference type="PROSITE" id="PS50927">
    <property type="entry name" value="BULB_LECTIN"/>
    <property type="match status" value="1"/>
</dbReference>
<keyword evidence="10" id="KW-1015">Disulfide bond</keyword>
<dbReference type="CDD" id="cd00028">
    <property type="entry name" value="B_lectin"/>
    <property type="match status" value="1"/>
</dbReference>
<dbReference type="InterPro" id="IPR003609">
    <property type="entry name" value="Pan_app"/>
</dbReference>
<comment type="catalytic activity">
    <reaction evidence="13 15">
        <text>L-threonyl-[protein] + ATP = O-phospho-L-threonyl-[protein] + ADP + H(+)</text>
        <dbReference type="Rhea" id="RHEA:46608"/>
        <dbReference type="Rhea" id="RHEA-COMP:11060"/>
        <dbReference type="Rhea" id="RHEA-COMP:11605"/>
        <dbReference type="ChEBI" id="CHEBI:15378"/>
        <dbReference type="ChEBI" id="CHEBI:30013"/>
        <dbReference type="ChEBI" id="CHEBI:30616"/>
        <dbReference type="ChEBI" id="CHEBI:61977"/>
        <dbReference type="ChEBI" id="CHEBI:456216"/>
        <dbReference type="EC" id="2.7.11.1"/>
    </reaction>
</comment>
<keyword evidence="2" id="KW-0472">Membrane</keyword>
<evidence type="ECO:0000256" key="16">
    <source>
        <dbReference type="PROSITE-ProRule" id="PRU10141"/>
    </source>
</evidence>
<comment type="subcellular location">
    <subcellularLocation>
        <location evidence="1">Cell membrane</location>
        <topology evidence="1">Single-pass type I membrane protein</topology>
    </subcellularLocation>
</comment>
<evidence type="ECO:0000256" key="15">
    <source>
        <dbReference type="PIRNR" id="PIRNR000641"/>
    </source>
</evidence>
<feature type="compositionally biased region" description="Polar residues" evidence="17">
    <location>
        <begin position="186"/>
        <end position="197"/>
    </location>
</feature>
<organism evidence="22">
    <name type="scientific">Oryza brachyantha</name>
    <name type="common">malo sina</name>
    <dbReference type="NCBI Taxonomy" id="4533"/>
    <lineage>
        <taxon>Eukaryota</taxon>
        <taxon>Viridiplantae</taxon>
        <taxon>Streptophyta</taxon>
        <taxon>Embryophyta</taxon>
        <taxon>Tracheophyta</taxon>
        <taxon>Spermatophyta</taxon>
        <taxon>Magnoliopsida</taxon>
        <taxon>Liliopsida</taxon>
        <taxon>Poales</taxon>
        <taxon>Poaceae</taxon>
        <taxon>BOP clade</taxon>
        <taxon>Oryzoideae</taxon>
        <taxon>Oryzeae</taxon>
        <taxon>Oryzinae</taxon>
        <taxon>Oryza</taxon>
    </lineage>
</organism>
<evidence type="ECO:0000256" key="11">
    <source>
        <dbReference type="ARBA" id="ARBA00023170"/>
    </source>
</evidence>
<dbReference type="Gene3D" id="1.10.510.10">
    <property type="entry name" value="Transferase(Phosphotransferase) domain 1"/>
    <property type="match status" value="1"/>
</dbReference>
<dbReference type="EnsemblPlants" id="OB04G33310.1">
    <property type="protein sequence ID" value="OB04G33310.1"/>
    <property type="gene ID" value="OB04G33310"/>
</dbReference>
<dbReference type="GO" id="GO:0048544">
    <property type="term" value="P:recognition of pollen"/>
    <property type="evidence" value="ECO:0007669"/>
    <property type="project" value="InterPro"/>
</dbReference>
<evidence type="ECO:0000256" key="17">
    <source>
        <dbReference type="SAM" id="MobiDB-lite"/>
    </source>
</evidence>
<dbReference type="AlphaFoldDB" id="J3M1Q6"/>
<dbReference type="EC" id="2.7.11.1" evidence="15"/>
<dbReference type="GO" id="GO:0005524">
    <property type="term" value="F:ATP binding"/>
    <property type="evidence" value="ECO:0007669"/>
    <property type="project" value="UniProtKB-UniRule"/>
</dbReference>
<dbReference type="PROSITE" id="PS50948">
    <property type="entry name" value="PAN"/>
    <property type="match status" value="1"/>
</dbReference>
<keyword evidence="2" id="KW-1003">Cell membrane</keyword>
<dbReference type="OrthoDB" id="738321at2759"/>
<dbReference type="PROSITE" id="PS00107">
    <property type="entry name" value="PROTEIN_KINASE_ATP"/>
    <property type="match status" value="1"/>
</dbReference>
<dbReference type="Pfam" id="PF01453">
    <property type="entry name" value="B_lectin"/>
    <property type="match status" value="1"/>
</dbReference>
<dbReference type="Pfam" id="PF00954">
    <property type="entry name" value="S_locus_glycop"/>
    <property type="match status" value="1"/>
</dbReference>
<dbReference type="Gene3D" id="3.30.200.20">
    <property type="entry name" value="Phosphorylase Kinase, domain 1"/>
    <property type="match status" value="1"/>
</dbReference>
<dbReference type="Pfam" id="PF07714">
    <property type="entry name" value="PK_Tyr_Ser-Thr"/>
    <property type="match status" value="1"/>
</dbReference>
<evidence type="ECO:0000256" key="7">
    <source>
        <dbReference type="ARBA" id="ARBA00022741"/>
    </source>
</evidence>
<dbReference type="SUPFAM" id="SSF51110">
    <property type="entry name" value="alpha-D-mannose-specific plant lectins"/>
    <property type="match status" value="1"/>
</dbReference>
<keyword evidence="6 18" id="KW-0732">Signal</keyword>
<keyword evidence="23" id="KW-1185">Reference proteome</keyword>
<comment type="similarity">
    <text evidence="15">Belongs to the protein kinase superfamily. Ser/Thr protein kinase family.</text>
</comment>
<dbReference type="SMART" id="SM00220">
    <property type="entry name" value="S_TKc"/>
    <property type="match status" value="1"/>
</dbReference>
<dbReference type="GeneID" id="102719664"/>
<dbReference type="CDD" id="cd01098">
    <property type="entry name" value="PAN_AP_plant"/>
    <property type="match status" value="1"/>
</dbReference>
<keyword evidence="4" id="KW-0245">EGF-like domain</keyword>
<keyword evidence="8 15" id="KW-0418">Kinase</keyword>
<evidence type="ECO:0000256" key="8">
    <source>
        <dbReference type="ARBA" id="ARBA00022777"/>
    </source>
</evidence>
<evidence type="ECO:0000313" key="22">
    <source>
        <dbReference type="EnsemblPlants" id="OB04G33310.1"/>
    </source>
</evidence>